<accession>Q98NW2</accession>
<dbReference type="HOGENOM" id="CLU_966043_0_0_5"/>
<dbReference type="CDD" id="cd06342">
    <property type="entry name" value="PBP1_ABC_LIVBP-like"/>
    <property type="match status" value="1"/>
</dbReference>
<feature type="domain" description="Leucine-binding protein" evidence="3">
    <location>
        <begin position="16"/>
        <end position="227"/>
    </location>
</feature>
<dbReference type="SUPFAM" id="SSF53822">
    <property type="entry name" value="Periplasmic binding protein-like I"/>
    <property type="match status" value="1"/>
</dbReference>
<evidence type="ECO:0000259" key="3">
    <source>
        <dbReference type="Pfam" id="PF13458"/>
    </source>
</evidence>
<keyword evidence="2" id="KW-0732">Signal</keyword>
<evidence type="ECO:0000256" key="1">
    <source>
        <dbReference type="ARBA" id="ARBA00010062"/>
    </source>
</evidence>
<sequence>MVDATKNRSGDRKRMRIGVVAPLTGRPADLGIEMAQAVGLAVEDANDTPDGILFEAIRRDDKGDEAEGAKGASSLIADDGVLGIVGHYNSNVALAVAQRYCDASMALISPILSNLRLTDSGWNNVFRFTSRDDVTASIISDRLTAEMGKRRAVVVRTNTAYGHRMTDEFVHAFRRRGGSIVQDIAVEEGTTEFGALVGSFPKDIDLVFYGGTFEGAPLLKAMRAAKVGHLLATGDGCWDGWNFLEPAGEAAEQDEGVLVLSACLEIGVVQGSREFALHVVPKGRFKQI</sequence>
<evidence type="ECO:0000313" key="5">
    <source>
        <dbReference type="Proteomes" id="UP000000552"/>
    </source>
</evidence>
<dbReference type="RefSeq" id="WP_010916083.1">
    <property type="nucleotide sequence ID" value="NC_002682.1"/>
</dbReference>
<dbReference type="Pfam" id="PF13458">
    <property type="entry name" value="Peripla_BP_6"/>
    <property type="match status" value="1"/>
</dbReference>
<proteinExistence type="inferred from homology"/>
<dbReference type="Gene3D" id="3.40.50.2300">
    <property type="match status" value="1"/>
</dbReference>
<protein>
    <submittedName>
        <fullName evidence="4">Branched-chain amino acid ABC transporter</fullName>
    </submittedName>
</protein>
<dbReference type="Proteomes" id="UP000000552">
    <property type="component" value="Plasmid pMLb"/>
</dbReference>
<dbReference type="InterPro" id="IPR028081">
    <property type="entry name" value="Leu-bd"/>
</dbReference>
<evidence type="ECO:0000313" key="4">
    <source>
        <dbReference type="EMBL" id="BAB54893.1"/>
    </source>
</evidence>
<name>Q98NW2_RHILO</name>
<comment type="similarity">
    <text evidence="1">Belongs to the leucine-binding protein family.</text>
</comment>
<dbReference type="PANTHER" id="PTHR47151:SF2">
    <property type="entry name" value="AMINO ACID BINDING PROTEIN"/>
    <property type="match status" value="1"/>
</dbReference>
<geneLocation type="plasmid" evidence="4 5">
    <name>pMLb</name>
</geneLocation>
<dbReference type="PANTHER" id="PTHR47151">
    <property type="entry name" value="LEU/ILE/VAL-BINDING ABC TRANSPORTER SUBUNIT"/>
    <property type="match status" value="1"/>
</dbReference>
<keyword evidence="4" id="KW-0614">Plasmid</keyword>
<reference evidence="4 5" key="1">
    <citation type="journal article" date="2000" name="DNA Res.">
        <title>Complete genome structure of the nitrogen-fixing symbiotic bacterium Mesorhizobium loti.</title>
        <authorList>
            <person name="Kaneko T."/>
            <person name="Nakamura Y."/>
            <person name="Sato S."/>
            <person name="Asamizu E."/>
            <person name="Kato T."/>
            <person name="Sasamoto S."/>
            <person name="Watanabe A."/>
            <person name="Idesawa K."/>
            <person name="Ishikawa A."/>
            <person name="Kawashima K."/>
            <person name="Kimura T."/>
            <person name="Kishida Y."/>
            <person name="Kiyokawa C."/>
            <person name="Kohara M."/>
            <person name="Matsumoto M."/>
            <person name="Matsuno A."/>
            <person name="Mochizuki Y."/>
            <person name="Nakayama S."/>
            <person name="Nakazaki N."/>
            <person name="Shimpo S."/>
            <person name="Sugimoto M."/>
            <person name="Takeuchi C."/>
            <person name="Yamada M."/>
            <person name="Tabata S."/>
        </authorList>
    </citation>
    <scope>NUCLEOTIDE SEQUENCE [LARGE SCALE GENOMIC DNA]</scope>
    <source>
        <strain evidence="5">LMG 29417 / CECT 9101 / MAFF 303099</strain>
        <plasmid evidence="4 5">pMLb</plasmid>
    </source>
</reference>
<dbReference type="AlphaFoldDB" id="Q98NW2"/>
<dbReference type="KEGG" id="mlo:mlr9716"/>
<dbReference type="InterPro" id="IPR028082">
    <property type="entry name" value="Peripla_BP_I"/>
</dbReference>
<evidence type="ECO:0000256" key="2">
    <source>
        <dbReference type="ARBA" id="ARBA00022729"/>
    </source>
</evidence>
<gene>
    <name evidence="4" type="ordered locus">mlr9716</name>
</gene>
<organism evidence="4 5">
    <name type="scientific">Mesorhizobium japonicum (strain LMG 29417 / CECT 9101 / MAFF 303099)</name>
    <name type="common">Mesorhizobium loti (strain MAFF 303099)</name>
    <dbReference type="NCBI Taxonomy" id="266835"/>
    <lineage>
        <taxon>Bacteria</taxon>
        <taxon>Pseudomonadati</taxon>
        <taxon>Pseudomonadota</taxon>
        <taxon>Alphaproteobacteria</taxon>
        <taxon>Hyphomicrobiales</taxon>
        <taxon>Phyllobacteriaceae</taxon>
        <taxon>Mesorhizobium</taxon>
    </lineage>
</organism>
<dbReference type="eggNOG" id="COG0683">
    <property type="taxonomic scope" value="Bacteria"/>
</dbReference>
<dbReference type="EMBL" id="AP003017">
    <property type="protein sequence ID" value="BAB54893.1"/>
    <property type="molecule type" value="Genomic_DNA"/>
</dbReference>